<gene>
    <name evidence="2" type="ORF">CDL15_Pgr008655</name>
</gene>
<dbReference type="EMBL" id="MTKT01001958">
    <property type="protein sequence ID" value="OWM82774.1"/>
    <property type="molecule type" value="Genomic_DNA"/>
</dbReference>
<protein>
    <submittedName>
        <fullName evidence="2">Uncharacterized protein</fullName>
    </submittedName>
</protein>
<evidence type="ECO:0000256" key="1">
    <source>
        <dbReference type="SAM" id="SignalP"/>
    </source>
</evidence>
<evidence type="ECO:0000313" key="2">
    <source>
        <dbReference type="EMBL" id="OWM82774.1"/>
    </source>
</evidence>
<sequence>MLVVTLAANWLTVPSWMTPVGLVEGVPLKMLGGGRCIEGTSEYAGGTPAGVGGDGACVEGG</sequence>
<evidence type="ECO:0000313" key="3">
    <source>
        <dbReference type="Proteomes" id="UP000197138"/>
    </source>
</evidence>
<feature type="signal peptide" evidence="1">
    <location>
        <begin position="1"/>
        <end position="25"/>
    </location>
</feature>
<organism evidence="2 3">
    <name type="scientific">Punica granatum</name>
    <name type="common">Pomegranate</name>
    <dbReference type="NCBI Taxonomy" id="22663"/>
    <lineage>
        <taxon>Eukaryota</taxon>
        <taxon>Viridiplantae</taxon>
        <taxon>Streptophyta</taxon>
        <taxon>Embryophyta</taxon>
        <taxon>Tracheophyta</taxon>
        <taxon>Spermatophyta</taxon>
        <taxon>Magnoliopsida</taxon>
        <taxon>eudicotyledons</taxon>
        <taxon>Gunneridae</taxon>
        <taxon>Pentapetalae</taxon>
        <taxon>rosids</taxon>
        <taxon>malvids</taxon>
        <taxon>Myrtales</taxon>
        <taxon>Lythraceae</taxon>
        <taxon>Punica</taxon>
    </lineage>
</organism>
<dbReference type="Proteomes" id="UP000197138">
    <property type="component" value="Unassembled WGS sequence"/>
</dbReference>
<keyword evidence="1" id="KW-0732">Signal</keyword>
<feature type="chain" id="PRO_5012962464" evidence="1">
    <location>
        <begin position="26"/>
        <end position="61"/>
    </location>
</feature>
<name>A0A218XCW0_PUNGR</name>
<proteinExistence type="predicted"/>
<reference evidence="3" key="1">
    <citation type="journal article" date="2017" name="Plant J.">
        <title>The pomegranate (Punica granatum L.) genome and the genomics of punicalagin biosynthesis.</title>
        <authorList>
            <person name="Qin G."/>
            <person name="Xu C."/>
            <person name="Ming R."/>
            <person name="Tang H."/>
            <person name="Guyot R."/>
            <person name="Kramer E.M."/>
            <person name="Hu Y."/>
            <person name="Yi X."/>
            <person name="Qi Y."/>
            <person name="Xu X."/>
            <person name="Gao Z."/>
            <person name="Pan H."/>
            <person name="Jian J."/>
            <person name="Tian Y."/>
            <person name="Yue Z."/>
            <person name="Xu Y."/>
        </authorList>
    </citation>
    <scope>NUCLEOTIDE SEQUENCE [LARGE SCALE GENOMIC DNA]</scope>
    <source>
        <strain evidence="3">cv. Dabenzi</strain>
    </source>
</reference>
<comment type="caution">
    <text evidence="2">The sequence shown here is derived from an EMBL/GenBank/DDBJ whole genome shotgun (WGS) entry which is preliminary data.</text>
</comment>
<accession>A0A218XCW0</accession>
<dbReference type="AlphaFoldDB" id="A0A218XCW0"/>